<dbReference type="PANTHER" id="PTHR45902:SF4">
    <property type="entry name" value="G-PROTEIN COUPLED RECEPTORS FAMILY 2 PROFILE 2 DOMAIN-CONTAINING PROTEIN"/>
    <property type="match status" value="1"/>
</dbReference>
<feature type="transmembrane region" description="Helical" evidence="5">
    <location>
        <begin position="177"/>
        <end position="199"/>
    </location>
</feature>
<keyword evidence="8" id="KW-1185">Reference proteome</keyword>
<name>A0A8S3VFW6_MYTED</name>
<evidence type="ECO:0000259" key="6">
    <source>
        <dbReference type="PROSITE" id="PS50261"/>
    </source>
</evidence>
<dbReference type="GO" id="GO:0007166">
    <property type="term" value="P:cell surface receptor signaling pathway"/>
    <property type="evidence" value="ECO:0007669"/>
    <property type="project" value="InterPro"/>
</dbReference>
<dbReference type="GO" id="GO:0004888">
    <property type="term" value="F:transmembrane signaling receptor activity"/>
    <property type="evidence" value="ECO:0007669"/>
    <property type="project" value="InterPro"/>
</dbReference>
<dbReference type="AlphaFoldDB" id="A0A8S3VFW6"/>
<keyword evidence="4 5" id="KW-0472">Membrane</keyword>
<reference evidence="7" key="1">
    <citation type="submission" date="2021-03" db="EMBL/GenBank/DDBJ databases">
        <authorList>
            <person name="Bekaert M."/>
        </authorList>
    </citation>
    <scope>NUCLEOTIDE SEQUENCE</scope>
</reference>
<dbReference type="PANTHER" id="PTHR45902">
    <property type="entry name" value="LATROPHILIN RECEPTOR-LIKE PROTEIN A"/>
    <property type="match status" value="1"/>
</dbReference>
<feature type="transmembrane region" description="Helical" evidence="5">
    <location>
        <begin position="127"/>
        <end position="156"/>
    </location>
</feature>
<dbReference type="PROSITE" id="PS50261">
    <property type="entry name" value="G_PROTEIN_RECEP_F2_4"/>
    <property type="match status" value="1"/>
</dbReference>
<evidence type="ECO:0000313" key="7">
    <source>
        <dbReference type="EMBL" id="CAG2255144.1"/>
    </source>
</evidence>
<organism evidence="7 8">
    <name type="scientific">Mytilus edulis</name>
    <name type="common">Blue mussel</name>
    <dbReference type="NCBI Taxonomy" id="6550"/>
    <lineage>
        <taxon>Eukaryota</taxon>
        <taxon>Metazoa</taxon>
        <taxon>Spiralia</taxon>
        <taxon>Lophotrochozoa</taxon>
        <taxon>Mollusca</taxon>
        <taxon>Bivalvia</taxon>
        <taxon>Autobranchia</taxon>
        <taxon>Pteriomorphia</taxon>
        <taxon>Mytilida</taxon>
        <taxon>Mytiloidea</taxon>
        <taxon>Mytilidae</taxon>
        <taxon>Mytilinae</taxon>
        <taxon>Mytilus</taxon>
    </lineage>
</organism>
<comment type="caution">
    <text evidence="7">The sequence shown here is derived from an EMBL/GenBank/DDBJ whole genome shotgun (WGS) entry which is preliminary data.</text>
</comment>
<dbReference type="EMBL" id="CAJPWZ010003259">
    <property type="protein sequence ID" value="CAG2255144.1"/>
    <property type="molecule type" value="Genomic_DNA"/>
</dbReference>
<comment type="subcellular location">
    <subcellularLocation>
        <location evidence="1">Membrane</location>
        <topology evidence="1">Multi-pass membrane protein</topology>
    </subcellularLocation>
</comment>
<evidence type="ECO:0000256" key="1">
    <source>
        <dbReference type="ARBA" id="ARBA00004141"/>
    </source>
</evidence>
<feature type="transmembrane region" description="Helical" evidence="5">
    <location>
        <begin position="42"/>
        <end position="66"/>
    </location>
</feature>
<evidence type="ECO:0000256" key="5">
    <source>
        <dbReference type="SAM" id="Phobius"/>
    </source>
</evidence>
<dbReference type="InterPro" id="IPR017981">
    <property type="entry name" value="GPCR_2-like_7TM"/>
</dbReference>
<dbReference type="InterPro" id="IPR053231">
    <property type="entry name" value="GPCR_LN-TM7"/>
</dbReference>
<accession>A0A8S3VFW6</accession>
<gene>
    <name evidence="7" type="ORF">MEDL_66429</name>
</gene>
<feature type="transmembrane region" description="Helical" evidence="5">
    <location>
        <begin position="205"/>
        <end position="223"/>
    </location>
</feature>
<evidence type="ECO:0000313" key="8">
    <source>
        <dbReference type="Proteomes" id="UP000683360"/>
    </source>
</evidence>
<proteinExistence type="predicted"/>
<evidence type="ECO:0000256" key="4">
    <source>
        <dbReference type="ARBA" id="ARBA00023136"/>
    </source>
</evidence>
<feature type="domain" description="G-protein coupled receptors family 2 profile 2" evidence="6">
    <location>
        <begin position="1"/>
        <end position="226"/>
    </location>
</feature>
<dbReference type="Proteomes" id="UP000683360">
    <property type="component" value="Unassembled WGS sequence"/>
</dbReference>
<feature type="transmembrane region" description="Helical" evidence="5">
    <location>
        <begin position="12"/>
        <end position="30"/>
    </location>
</feature>
<keyword evidence="2 5" id="KW-0812">Transmembrane</keyword>
<dbReference type="Gene3D" id="1.20.1070.10">
    <property type="entry name" value="Rhodopsin 7-helix transmembrane proteins"/>
    <property type="match status" value="1"/>
</dbReference>
<feature type="transmembrane region" description="Helical" evidence="5">
    <location>
        <begin position="86"/>
        <end position="107"/>
    </location>
</feature>
<sequence length="240" mass="26606">MHVSIPGSNVENLSVALLFSDIAFLIGVGANDNYVVCYVVGILLHYLWLIVFSFKSIALIHMCYTITQMSTNHSYVHWETQNKRRIFTFIGLFLPVMIVAPAVVIDLGEVPGFNLDYSGTICFPTGYPANLIFVSIPIGLSVIINIACLICIAGFIAKQSFGMQNVRKSTSFQHVQVFSRISVITGMLWTTGLIGAIIQTEFMEYVFVVCCSIQGLLIGIANLTTKRVYRALWNNEKSST</sequence>
<protein>
    <recommendedName>
        <fullName evidence="6">G-protein coupled receptors family 2 profile 2 domain-containing protein</fullName>
    </recommendedName>
</protein>
<evidence type="ECO:0000256" key="2">
    <source>
        <dbReference type="ARBA" id="ARBA00022692"/>
    </source>
</evidence>
<dbReference type="OrthoDB" id="6155919at2759"/>
<keyword evidence="3 5" id="KW-1133">Transmembrane helix</keyword>
<dbReference type="GO" id="GO:0016020">
    <property type="term" value="C:membrane"/>
    <property type="evidence" value="ECO:0007669"/>
    <property type="project" value="UniProtKB-SubCell"/>
</dbReference>
<evidence type="ECO:0000256" key="3">
    <source>
        <dbReference type="ARBA" id="ARBA00022989"/>
    </source>
</evidence>